<comment type="subcellular location">
    <subcellularLocation>
        <location evidence="1">Cytoplasm</location>
    </subcellularLocation>
</comment>
<dbReference type="InterPro" id="IPR000406">
    <property type="entry name" value="Rho_GDI"/>
</dbReference>
<evidence type="ECO:0000313" key="6">
    <source>
        <dbReference type="Proteomes" id="UP000296049"/>
    </source>
</evidence>
<dbReference type="InterPro" id="IPR014756">
    <property type="entry name" value="Ig_E-set"/>
</dbReference>
<dbReference type="GO" id="GO:0007266">
    <property type="term" value="P:Rho protein signal transduction"/>
    <property type="evidence" value="ECO:0007669"/>
    <property type="project" value="InterPro"/>
</dbReference>
<proteinExistence type="inferred from homology"/>
<dbReference type="Proteomes" id="UP000296049">
    <property type="component" value="Unassembled WGS sequence"/>
</dbReference>
<keyword evidence="6" id="KW-1185">Reference proteome</keyword>
<dbReference type="Gene3D" id="2.70.50.30">
    <property type="entry name" value="Coagulation Factor XIII, subunit A, domain 1"/>
    <property type="match status" value="1"/>
</dbReference>
<organism evidence="5 6">
    <name type="scientific">Anas platyrhynchos</name>
    <name type="common">Mallard</name>
    <name type="synonym">Anas boschas</name>
    <dbReference type="NCBI Taxonomy" id="8839"/>
    <lineage>
        <taxon>Eukaryota</taxon>
        <taxon>Metazoa</taxon>
        <taxon>Chordata</taxon>
        <taxon>Craniata</taxon>
        <taxon>Vertebrata</taxon>
        <taxon>Euteleostomi</taxon>
        <taxon>Archelosauria</taxon>
        <taxon>Archosauria</taxon>
        <taxon>Dinosauria</taxon>
        <taxon>Saurischia</taxon>
        <taxon>Theropoda</taxon>
        <taxon>Coelurosauria</taxon>
        <taxon>Aves</taxon>
        <taxon>Neognathae</taxon>
        <taxon>Galloanserae</taxon>
        <taxon>Anseriformes</taxon>
        <taxon>Anatidae</taxon>
        <taxon>Anatinae</taxon>
        <taxon>Anas</taxon>
    </lineage>
</organism>
<reference evidence="6" key="1">
    <citation type="journal article" date="2013" name="Nat. Genet.">
        <title>The duck genome and transcriptome provide insight into an avian influenza virus reservoir species.</title>
        <authorList>
            <person name="Huang Y."/>
            <person name="Li Y."/>
            <person name="Burt D.W."/>
            <person name="Chen H."/>
            <person name="Zhang Y."/>
            <person name="Qian W."/>
            <person name="Kim H."/>
            <person name="Gan S."/>
            <person name="Zhao Y."/>
            <person name="Li J."/>
            <person name="Yi K."/>
            <person name="Feng H."/>
            <person name="Zhu P."/>
            <person name="Li B."/>
            <person name="Liu Q."/>
            <person name="Fairley S."/>
            <person name="Magor K.E."/>
            <person name="Du Z."/>
            <person name="Hu X."/>
            <person name="Goodman L."/>
            <person name="Tafer H."/>
            <person name="Vignal A."/>
            <person name="Lee T."/>
            <person name="Kim K.W."/>
            <person name="Sheng Z."/>
            <person name="An Y."/>
            <person name="Searle S."/>
            <person name="Herrero J."/>
            <person name="Groenen M.A."/>
            <person name="Crooijmans R.P."/>
            <person name="Faraut T."/>
            <person name="Cai Q."/>
            <person name="Webster R.G."/>
            <person name="Aldridge J.R."/>
            <person name="Warren W.C."/>
            <person name="Bartschat S."/>
            <person name="Kehr S."/>
            <person name="Marz M."/>
            <person name="Stadler P.F."/>
            <person name="Smith J."/>
            <person name="Kraus R.H."/>
            <person name="Zhao Y."/>
            <person name="Ren L."/>
            <person name="Fei J."/>
            <person name="Morisson M."/>
            <person name="Kaiser P."/>
            <person name="Griffin D.K."/>
            <person name="Rao M."/>
            <person name="Pitel F."/>
            <person name="Wang J."/>
            <person name="Li N."/>
        </authorList>
    </citation>
    <scope>NUCLEOTIDE SEQUENCE [LARGE SCALE GENOMIC DNA]</scope>
</reference>
<dbReference type="AlphaFoldDB" id="R0KI02"/>
<dbReference type="Pfam" id="PF02115">
    <property type="entry name" value="Rho_GDI"/>
    <property type="match status" value="1"/>
</dbReference>
<keyword evidence="4" id="KW-0963">Cytoplasm</keyword>
<accession>R0KI02</accession>
<dbReference type="InterPro" id="IPR024792">
    <property type="entry name" value="RhoGDI_dom_sf"/>
</dbReference>
<comment type="similarity">
    <text evidence="2">Belongs to the Rho GDI family.</text>
</comment>
<dbReference type="GO" id="GO:0005096">
    <property type="term" value="F:GTPase activator activity"/>
    <property type="evidence" value="ECO:0007669"/>
    <property type="project" value="UniProtKB-KW"/>
</dbReference>
<gene>
    <name evidence="5" type="ORF">Anapl_18569</name>
</gene>
<name>R0KI02_ANAPL</name>
<evidence type="ECO:0000256" key="4">
    <source>
        <dbReference type="ARBA" id="ARBA00022490"/>
    </source>
</evidence>
<evidence type="ECO:0000256" key="3">
    <source>
        <dbReference type="ARBA" id="ARBA00022468"/>
    </source>
</evidence>
<dbReference type="GO" id="GO:0005737">
    <property type="term" value="C:cytoplasm"/>
    <property type="evidence" value="ECO:0007669"/>
    <property type="project" value="UniProtKB-SubCell"/>
</dbReference>
<feature type="non-terminal residue" evidence="5">
    <location>
        <position position="78"/>
    </location>
</feature>
<protein>
    <submittedName>
        <fullName evidence="5">Rho GDP-dissociation inhibitor 3</fullName>
    </submittedName>
</protein>
<dbReference type="EMBL" id="KB815865">
    <property type="protein sequence ID" value="EOA92753.1"/>
    <property type="molecule type" value="Genomic_DNA"/>
</dbReference>
<evidence type="ECO:0000256" key="1">
    <source>
        <dbReference type="ARBA" id="ARBA00004496"/>
    </source>
</evidence>
<keyword evidence="3" id="KW-0343">GTPase activation</keyword>
<evidence type="ECO:0000313" key="5">
    <source>
        <dbReference type="EMBL" id="EOA92753.1"/>
    </source>
</evidence>
<evidence type="ECO:0000256" key="2">
    <source>
        <dbReference type="ARBA" id="ARBA00009758"/>
    </source>
</evidence>
<dbReference type="GO" id="GO:0005094">
    <property type="term" value="F:Rho GDP-dissociation inhibitor activity"/>
    <property type="evidence" value="ECO:0007669"/>
    <property type="project" value="InterPro"/>
</dbReference>
<sequence length="78" mass="8666">MDASVPNVQVTKLTLMCEQAPGPITMDLTGDLEVLQSRPFVLKEGVDYRVKVSFKVRWMWGALCPPAELGTALLLPHR</sequence>
<dbReference type="SUPFAM" id="SSF81296">
    <property type="entry name" value="E set domains"/>
    <property type="match status" value="1"/>
</dbReference>